<keyword evidence="13" id="KW-1185">Reference proteome</keyword>
<evidence type="ECO:0000313" key="13">
    <source>
        <dbReference type="Proteomes" id="UP000612055"/>
    </source>
</evidence>
<reference evidence="12" key="1">
    <citation type="journal article" date="2020" name="bioRxiv">
        <title>Comparative genomics of Chlamydomonas.</title>
        <authorList>
            <person name="Craig R.J."/>
            <person name="Hasan A.R."/>
            <person name="Ness R.W."/>
            <person name="Keightley P.D."/>
        </authorList>
    </citation>
    <scope>NUCLEOTIDE SEQUENCE</scope>
    <source>
        <strain evidence="12">CCAP 11/70</strain>
    </source>
</reference>
<feature type="repeat" description="TPR" evidence="10">
    <location>
        <begin position="878"/>
        <end position="911"/>
    </location>
</feature>
<feature type="region of interest" description="Disordered" evidence="11">
    <location>
        <begin position="542"/>
        <end position="574"/>
    </location>
</feature>
<dbReference type="GO" id="GO:0019894">
    <property type="term" value="F:kinesin binding"/>
    <property type="evidence" value="ECO:0007669"/>
    <property type="project" value="TreeGrafter"/>
</dbReference>
<evidence type="ECO:0000256" key="3">
    <source>
        <dbReference type="ARBA" id="ARBA00022490"/>
    </source>
</evidence>
<feature type="region of interest" description="Disordered" evidence="11">
    <location>
        <begin position="31"/>
        <end position="90"/>
    </location>
</feature>
<keyword evidence="9" id="KW-0206">Cytoskeleton</keyword>
<dbReference type="Pfam" id="PF13176">
    <property type="entry name" value="TPR_7"/>
    <property type="match status" value="1"/>
</dbReference>
<feature type="compositionally biased region" description="Basic and acidic residues" evidence="11">
    <location>
        <begin position="557"/>
        <end position="570"/>
    </location>
</feature>
<dbReference type="AlphaFoldDB" id="A0A836BU07"/>
<sequence>MQYLMERGVPKANAHRLVALRDQVAARVPDAGTHANPTASSVLATAKEAPPGTARVGAMGPDDEADNEAKAGPDDEAAKPADSPTQTRKESLVAMGRNALVTTRVVLEALGPSLPMGSEVANLVVGVLKLVETAVANKSNLLDLQDRALAFLDILEAYKGELEEQKLHEMVKKYKKHLEAIGKYARKYSSCGLFVQLLKAGIHAKAYEQLAARMKDLGDEVMMLVGVDTNARLQAMQGLVVESKALLDRVVLRQDPSTEVFAFVEQYGGLEAVVAAGKLGLAVEKLDISSRVTIEMISSLVGAYLDDGPHQQIPQLDLRLFWVKQFGKKGKVPWYTFWDAFPSKLKDTLPDEAQVEGLCALLAEEGRREALQRALERSDSDTLSVWELRKSFNGDEDLFTQIRCLLDGQGLPPLPPHYAGREAEAEALITELQQCSILLHGPGGIGKSSLAADVAARLLRAAGGVARRALWVGLREAGSAEEVEARFCAALGVQREMPHAAAPILAALRALADKAAGGGGGKSSGDAAVVVVVDNAEDALLHSEEEGTPLHSEEEDTPLHSEEEDGPLHSEEEDAPLPLPAAEALRGLLRKVLAQAPTVRLLVTSRTPLGGDLGLEERRVGAISPEAATQLLQKAVAGLSHAEAAEVAAACRWVPLVRSLVAEALAYGRLTLEDLPRLTEAEGRLKAAVASSDGDPTSATVRLALASLPAPDKQAAACLVVFPGAFDDEAAAAVFNSERSRAKPHAVLSVLLKHGVLQRADRQQRYAMHMLVRQHVVTLGAPGDPTFQARAEGRFVVHMLRLLRKWDDLNSGNDTRRGVAMKAADQQHADLGRLFELLKGLTPEHGGPCETWLAQLESTGPGAAAGQRVDVKAASTLYTLYTLLGRIHDDAHRYEKAEPLYRQALELAQRVLGPDDPETIDALHSLAGCLESQGRYQEGEALYRQALELVQRRLGPQNPDDSAGSSVRLADCLESEGRFQEAEVLYRQALELWKGARGPENRMTINSEYWLAKCLQAQGRFEETEPLFREAFGWRVHVLGPTHESTVATLNDLTECRMALGDPDAERLLHSYWSIYL</sequence>
<name>A0A836BU07_9CHLO</name>
<dbReference type="Gene3D" id="1.20.930.20">
    <property type="entry name" value="Adaptor protein Cbl, N-terminal domain"/>
    <property type="match status" value="1"/>
</dbReference>
<dbReference type="Gene3D" id="1.25.40.10">
    <property type="entry name" value="Tetratricopeptide repeat domain"/>
    <property type="match status" value="1"/>
</dbReference>
<dbReference type="GO" id="GO:0005871">
    <property type="term" value="C:kinesin complex"/>
    <property type="evidence" value="ECO:0007669"/>
    <property type="project" value="InterPro"/>
</dbReference>
<dbReference type="GO" id="GO:0007018">
    <property type="term" value="P:microtubule-based movement"/>
    <property type="evidence" value="ECO:0007669"/>
    <property type="project" value="TreeGrafter"/>
</dbReference>
<accession>A0A836BU07</accession>
<dbReference type="CDD" id="cd21037">
    <property type="entry name" value="MLKL_NTD"/>
    <property type="match status" value="1"/>
</dbReference>
<evidence type="ECO:0000256" key="8">
    <source>
        <dbReference type="ARBA" id="ARBA00023175"/>
    </source>
</evidence>
<evidence type="ECO:0000256" key="9">
    <source>
        <dbReference type="ARBA" id="ARBA00023212"/>
    </source>
</evidence>
<evidence type="ECO:0000256" key="5">
    <source>
        <dbReference type="ARBA" id="ARBA00022737"/>
    </source>
</evidence>
<protein>
    <submittedName>
        <fullName evidence="12">Uncharacterized protein</fullName>
    </submittedName>
</protein>
<keyword evidence="7" id="KW-0175">Coiled coil</keyword>
<evidence type="ECO:0000256" key="10">
    <source>
        <dbReference type="PROSITE-ProRule" id="PRU00339"/>
    </source>
</evidence>
<keyword evidence="8" id="KW-0505">Motor protein</keyword>
<dbReference type="PANTHER" id="PTHR45783:SF3">
    <property type="entry name" value="KINESIN LIGHT CHAIN"/>
    <property type="match status" value="1"/>
</dbReference>
<dbReference type="SUPFAM" id="SSF48452">
    <property type="entry name" value="TPR-like"/>
    <property type="match status" value="1"/>
</dbReference>
<keyword evidence="4" id="KW-0493">Microtubule</keyword>
<keyword evidence="3" id="KW-0963">Cytoplasm</keyword>
<dbReference type="Gene3D" id="3.40.50.300">
    <property type="entry name" value="P-loop containing nucleotide triphosphate hydrolases"/>
    <property type="match status" value="1"/>
</dbReference>
<evidence type="ECO:0000313" key="12">
    <source>
        <dbReference type="EMBL" id="KAG2487438.1"/>
    </source>
</evidence>
<evidence type="ECO:0000256" key="4">
    <source>
        <dbReference type="ARBA" id="ARBA00022701"/>
    </source>
</evidence>
<dbReference type="InterPro" id="IPR036537">
    <property type="entry name" value="Adaptor_Cbl_N_dom_sf"/>
</dbReference>
<dbReference type="SMART" id="SM00028">
    <property type="entry name" value="TPR"/>
    <property type="match status" value="3"/>
</dbReference>
<dbReference type="GO" id="GO:0007166">
    <property type="term" value="P:cell surface receptor signaling pathway"/>
    <property type="evidence" value="ECO:0007669"/>
    <property type="project" value="InterPro"/>
</dbReference>
<feature type="compositionally biased region" description="Basic and acidic residues" evidence="11">
    <location>
        <begin position="67"/>
        <end position="79"/>
    </location>
</feature>
<evidence type="ECO:0000256" key="7">
    <source>
        <dbReference type="ARBA" id="ARBA00023054"/>
    </source>
</evidence>
<comment type="caution">
    <text evidence="12">The sequence shown here is derived from an EMBL/GenBank/DDBJ whole genome shotgun (WGS) entry which is preliminary data.</text>
</comment>
<dbReference type="InterPro" id="IPR019734">
    <property type="entry name" value="TPR_rpt"/>
</dbReference>
<dbReference type="Pfam" id="PF13424">
    <property type="entry name" value="TPR_12"/>
    <property type="match status" value="2"/>
</dbReference>
<dbReference type="InterPro" id="IPR059179">
    <property type="entry name" value="MLKL-like_MCAfunc"/>
</dbReference>
<evidence type="ECO:0000256" key="11">
    <source>
        <dbReference type="SAM" id="MobiDB-lite"/>
    </source>
</evidence>
<evidence type="ECO:0000256" key="6">
    <source>
        <dbReference type="ARBA" id="ARBA00022803"/>
    </source>
</evidence>
<keyword evidence="6 10" id="KW-0802">TPR repeat</keyword>
<comment type="similarity">
    <text evidence="2">Belongs to the kinesin light chain family.</text>
</comment>
<dbReference type="SUPFAM" id="SSF52540">
    <property type="entry name" value="P-loop containing nucleoside triphosphate hydrolases"/>
    <property type="match status" value="1"/>
</dbReference>
<dbReference type="GO" id="GO:0005874">
    <property type="term" value="C:microtubule"/>
    <property type="evidence" value="ECO:0007669"/>
    <property type="project" value="UniProtKB-KW"/>
</dbReference>
<dbReference type="OrthoDB" id="568285at2759"/>
<gene>
    <name evidence="12" type="ORF">HYH03_014005</name>
</gene>
<dbReference type="EMBL" id="JAEHOE010000097">
    <property type="protein sequence ID" value="KAG2487438.1"/>
    <property type="molecule type" value="Genomic_DNA"/>
</dbReference>
<dbReference type="PROSITE" id="PS50005">
    <property type="entry name" value="TPR"/>
    <property type="match status" value="1"/>
</dbReference>
<dbReference type="PANTHER" id="PTHR45783">
    <property type="entry name" value="KINESIN LIGHT CHAIN"/>
    <property type="match status" value="1"/>
</dbReference>
<dbReference type="GO" id="GO:0005737">
    <property type="term" value="C:cytoplasm"/>
    <property type="evidence" value="ECO:0007669"/>
    <property type="project" value="TreeGrafter"/>
</dbReference>
<keyword evidence="5" id="KW-0677">Repeat</keyword>
<dbReference type="InterPro" id="IPR002151">
    <property type="entry name" value="Kinesin_light"/>
</dbReference>
<dbReference type="Proteomes" id="UP000612055">
    <property type="component" value="Unassembled WGS sequence"/>
</dbReference>
<proteinExistence type="inferred from homology"/>
<dbReference type="InterPro" id="IPR027417">
    <property type="entry name" value="P-loop_NTPase"/>
</dbReference>
<comment type="subcellular location">
    <subcellularLocation>
        <location evidence="1">Cytoplasm</location>
        <location evidence="1">Cytoskeleton</location>
    </subcellularLocation>
</comment>
<evidence type="ECO:0000256" key="2">
    <source>
        <dbReference type="ARBA" id="ARBA00009622"/>
    </source>
</evidence>
<organism evidence="12 13">
    <name type="scientific">Edaphochlamys debaryana</name>
    <dbReference type="NCBI Taxonomy" id="47281"/>
    <lineage>
        <taxon>Eukaryota</taxon>
        <taxon>Viridiplantae</taxon>
        <taxon>Chlorophyta</taxon>
        <taxon>core chlorophytes</taxon>
        <taxon>Chlorophyceae</taxon>
        <taxon>CS clade</taxon>
        <taxon>Chlamydomonadales</taxon>
        <taxon>Chlamydomonadales incertae sedis</taxon>
        <taxon>Edaphochlamys</taxon>
    </lineage>
</organism>
<dbReference type="InterPro" id="IPR011990">
    <property type="entry name" value="TPR-like_helical_dom_sf"/>
</dbReference>
<evidence type="ECO:0000256" key="1">
    <source>
        <dbReference type="ARBA" id="ARBA00004245"/>
    </source>
</evidence>